<dbReference type="AlphaFoldDB" id="A0A3A9ZCQ7"/>
<keyword evidence="2" id="KW-1185">Reference proteome</keyword>
<reference evidence="1 2" key="1">
    <citation type="journal article" date="2014" name="Int. J. Syst. Evol. Microbiol.">
        <title>Streptomyces hoynatensis sp. nov., isolated from deep marine sediment.</title>
        <authorList>
            <person name="Veyisoglu A."/>
            <person name="Sahin N."/>
        </authorList>
    </citation>
    <scope>NUCLEOTIDE SEQUENCE [LARGE SCALE GENOMIC DNA]</scope>
    <source>
        <strain evidence="1 2">KCTC 29097</strain>
    </source>
</reference>
<evidence type="ECO:0000313" key="1">
    <source>
        <dbReference type="EMBL" id="RKN45869.1"/>
    </source>
</evidence>
<dbReference type="EMBL" id="RBAL01000002">
    <property type="protein sequence ID" value="RKN45869.1"/>
    <property type="molecule type" value="Genomic_DNA"/>
</dbReference>
<proteinExistence type="predicted"/>
<dbReference type="CDD" id="cd18695">
    <property type="entry name" value="PIN_VapC-like"/>
    <property type="match status" value="1"/>
</dbReference>
<protein>
    <submittedName>
        <fullName evidence="1">Uncharacterized protein</fullName>
    </submittedName>
</protein>
<comment type="caution">
    <text evidence="1">The sequence shown here is derived from an EMBL/GenBank/DDBJ whole genome shotgun (WGS) entry which is preliminary data.</text>
</comment>
<organism evidence="1 2">
    <name type="scientific">Streptomyces hoynatensis</name>
    <dbReference type="NCBI Taxonomy" id="1141874"/>
    <lineage>
        <taxon>Bacteria</taxon>
        <taxon>Bacillati</taxon>
        <taxon>Actinomycetota</taxon>
        <taxon>Actinomycetes</taxon>
        <taxon>Kitasatosporales</taxon>
        <taxon>Streptomycetaceae</taxon>
        <taxon>Streptomyces</taxon>
    </lineage>
</organism>
<dbReference type="RefSeq" id="WP_120676001.1">
    <property type="nucleotide sequence ID" value="NZ_RBAL01000002.1"/>
</dbReference>
<sequence>MSLTAVLDHTALAALYEADPFFTGLYIEASRGTGRVLVPAVSVLAAERQAPGSGRHAASLRFAEQVPLTAGHAVEAASWPGVAWSFGHPAAIAWQALKAGEPVTVLSLEPESYAGTGITPLNPGG</sequence>
<name>A0A3A9ZCQ7_9ACTN</name>
<dbReference type="OrthoDB" id="4205739at2"/>
<dbReference type="Proteomes" id="UP000272474">
    <property type="component" value="Unassembled WGS sequence"/>
</dbReference>
<accession>A0A3A9ZCQ7</accession>
<gene>
    <name evidence="1" type="ORF">D7294_05370</name>
</gene>
<evidence type="ECO:0000313" key="2">
    <source>
        <dbReference type="Proteomes" id="UP000272474"/>
    </source>
</evidence>